<reference evidence="2 3" key="1">
    <citation type="submission" date="2024-01" db="EMBL/GenBank/DDBJ databases">
        <authorList>
            <person name="Allen C."/>
            <person name="Tagirdzhanova G."/>
        </authorList>
    </citation>
    <scope>NUCLEOTIDE SEQUENCE [LARGE SCALE GENOMIC DNA]</scope>
</reference>
<evidence type="ECO:0000313" key="2">
    <source>
        <dbReference type="EMBL" id="CAK7215294.1"/>
    </source>
</evidence>
<evidence type="ECO:0008006" key="4">
    <source>
        <dbReference type="Google" id="ProtNLM"/>
    </source>
</evidence>
<dbReference type="InterPro" id="IPR009991">
    <property type="entry name" value="DCTN3"/>
</dbReference>
<keyword evidence="3" id="KW-1185">Reference proteome</keyword>
<evidence type="ECO:0000256" key="1">
    <source>
        <dbReference type="SAM" id="Coils"/>
    </source>
</evidence>
<accession>A0ABP0B7L7</accession>
<keyword evidence="1" id="KW-0175">Coiled coil</keyword>
<gene>
    <name evidence="2" type="ORF">SBRCBS47491_002433</name>
</gene>
<organism evidence="2 3">
    <name type="scientific">Sporothrix bragantina</name>
    <dbReference type="NCBI Taxonomy" id="671064"/>
    <lineage>
        <taxon>Eukaryota</taxon>
        <taxon>Fungi</taxon>
        <taxon>Dikarya</taxon>
        <taxon>Ascomycota</taxon>
        <taxon>Pezizomycotina</taxon>
        <taxon>Sordariomycetes</taxon>
        <taxon>Sordariomycetidae</taxon>
        <taxon>Ophiostomatales</taxon>
        <taxon>Ophiostomataceae</taxon>
        <taxon>Sporothrix</taxon>
    </lineage>
</organism>
<name>A0ABP0B7L7_9PEZI</name>
<dbReference type="Pfam" id="PF07426">
    <property type="entry name" value="Dynactin_p22"/>
    <property type="match status" value="1"/>
</dbReference>
<feature type="coiled-coil region" evidence="1">
    <location>
        <begin position="179"/>
        <end position="206"/>
    </location>
</feature>
<sequence>MEATSIEQTSQATLELLESRLRRVEHLLYGIEPDHDTQPAIKPAVDGLADLERRFSSLVSNVRVYAELLKIYKTYPSLFQAPPADIPPTQLDTDALRATVLSYASAFPATASALNAALVDTPVPEASLSAHLVGLVPRMEALLATQKQLDVEVAGLRGRSERLVRQYYEQQALGSAKVVARVETRLERAEGRVRRLETEAQKAAARGI</sequence>
<comment type="caution">
    <text evidence="2">The sequence shown here is derived from an EMBL/GenBank/DDBJ whole genome shotgun (WGS) entry which is preliminary data.</text>
</comment>
<dbReference type="EMBL" id="CAWUHC010000014">
    <property type="protein sequence ID" value="CAK7215294.1"/>
    <property type="molecule type" value="Genomic_DNA"/>
</dbReference>
<dbReference type="Proteomes" id="UP001642406">
    <property type="component" value="Unassembled WGS sequence"/>
</dbReference>
<proteinExistence type="predicted"/>
<evidence type="ECO:0000313" key="3">
    <source>
        <dbReference type="Proteomes" id="UP001642406"/>
    </source>
</evidence>
<protein>
    <recommendedName>
        <fullName evidence="4">Nuclear distribution protein</fullName>
    </recommendedName>
</protein>